<proteinExistence type="inferred from homology"/>
<dbReference type="SMART" id="SM00928">
    <property type="entry name" value="NADH_4Fe-4S"/>
    <property type="match status" value="1"/>
</dbReference>
<dbReference type="InterPro" id="IPR037225">
    <property type="entry name" value="Nuo51_FMN-bd_sf"/>
</dbReference>
<dbReference type="Pfam" id="PF10589">
    <property type="entry name" value="NADH_4Fe-4S"/>
    <property type="match status" value="1"/>
</dbReference>
<dbReference type="Gene3D" id="3.10.20.600">
    <property type="match status" value="1"/>
</dbReference>
<evidence type="ECO:0000256" key="3">
    <source>
        <dbReference type="ARBA" id="ARBA00022485"/>
    </source>
</evidence>
<dbReference type="InterPro" id="IPR037207">
    <property type="entry name" value="Nuop51_4Fe4S-bd_sf"/>
</dbReference>
<protein>
    <recommendedName>
        <fullName evidence="7">NADH-ubiquinone oxidoreductase 51kDa subunit iron-sulphur binding domain-containing protein</fullName>
    </recommendedName>
</protein>
<dbReference type="Gene3D" id="1.20.1440.230">
    <property type="entry name" value="NADH-ubiquinone oxidoreductase 51kDa subunit, iron-sulphur binding domain"/>
    <property type="match status" value="1"/>
</dbReference>
<keyword evidence="5" id="KW-0408">Iron</keyword>
<evidence type="ECO:0000256" key="6">
    <source>
        <dbReference type="ARBA" id="ARBA00023014"/>
    </source>
</evidence>
<keyword evidence="6" id="KW-0411">Iron-sulfur</keyword>
<evidence type="ECO:0000256" key="4">
    <source>
        <dbReference type="ARBA" id="ARBA00022723"/>
    </source>
</evidence>
<dbReference type="SUPFAM" id="SSF140490">
    <property type="entry name" value="Nqo1C-terminal domain-like"/>
    <property type="match status" value="1"/>
</dbReference>
<dbReference type="AlphaFoldDB" id="Q51696"/>
<dbReference type="SUPFAM" id="SSF142019">
    <property type="entry name" value="Nqo1 FMN-binding domain-like"/>
    <property type="match status" value="1"/>
</dbReference>
<gene>
    <name evidence="8" type="primary">ORF2</name>
</gene>
<dbReference type="PANTHER" id="PTHR43578:SF3">
    <property type="entry name" value="NADH-QUINONE OXIDOREDUCTASE SUBUNIT F"/>
    <property type="match status" value="1"/>
</dbReference>
<reference evidence="8" key="1">
    <citation type="submission" date="1995-03" db="EMBL/GenBank/DDBJ databases">
        <authorList>
            <person name="Lehmann M."/>
        </authorList>
    </citation>
    <scope>NUCLEOTIDE SEQUENCE</scope>
    <source>
        <strain evidence="8">7</strain>
    </source>
</reference>
<dbReference type="PANTHER" id="PTHR43578">
    <property type="entry name" value="NADH-QUINONE OXIDOREDUCTASE SUBUNIT F"/>
    <property type="match status" value="1"/>
</dbReference>
<evidence type="ECO:0000256" key="1">
    <source>
        <dbReference type="ARBA" id="ARBA00001917"/>
    </source>
</evidence>
<dbReference type="GO" id="GO:0051539">
    <property type="term" value="F:4 iron, 4 sulfur cluster binding"/>
    <property type="evidence" value="ECO:0007669"/>
    <property type="project" value="UniProtKB-KW"/>
</dbReference>
<dbReference type="InterPro" id="IPR019575">
    <property type="entry name" value="Nuop51_4Fe4S-bd"/>
</dbReference>
<dbReference type="InterPro" id="IPR011538">
    <property type="entry name" value="Nuo51_FMN-bd"/>
</dbReference>
<accession>Q51696</accession>
<name>Q51696_BREDI</name>
<sequence>MTNIFSRDELEKAARARRLDPCEPLAAYRYATTIDAEAFLAQIDQAQLSGKGGANFPSARKMRLFHQQAAPRKYLVVNGGEHEPGSAKDDWLLLHHPDTVIEGALCVAHALGATHILVAVNEGRAATVAAVREAAAAIAIAGRLFPGIEVVLVPDEYVVGEETALLQAVAGQVAKPVRRPPYPIESGHQGMPTLVHNVETLAHVPYLLLLGAEAYRGLGAPGQGVTLCTFGEEFVHAGVRLVPVGIDLNSLLYGYGGGLKSGQAIRAVQPGGPASGFLPADRFDVAFDSASLRAAGSSLGCAAITAYAASDDLVAAARQRAAFFASASCEQCPQCRMQTQMLLAIVRQLESGKANARTLQQIPVIVKANAGKAICGLIDMPVAPIQSLIHYFKGDIDARMR</sequence>
<evidence type="ECO:0000256" key="5">
    <source>
        <dbReference type="ARBA" id="ARBA00023004"/>
    </source>
</evidence>
<dbReference type="SUPFAM" id="SSF142984">
    <property type="entry name" value="Nqo1 middle domain-like"/>
    <property type="match status" value="1"/>
</dbReference>
<feature type="domain" description="NADH-ubiquinone oxidoreductase 51kDa subunit iron-sulphur binding" evidence="7">
    <location>
        <begin position="314"/>
        <end position="359"/>
    </location>
</feature>
<evidence type="ECO:0000259" key="7">
    <source>
        <dbReference type="SMART" id="SM00928"/>
    </source>
</evidence>
<dbReference type="Pfam" id="PF01512">
    <property type="entry name" value="Complex1_51K"/>
    <property type="match status" value="1"/>
</dbReference>
<evidence type="ECO:0000256" key="2">
    <source>
        <dbReference type="ARBA" id="ARBA00007523"/>
    </source>
</evidence>
<keyword evidence="4" id="KW-0479">Metal-binding</keyword>
<dbReference type="Gene3D" id="3.40.50.11540">
    <property type="entry name" value="NADH-ubiquinone oxidoreductase 51kDa subunit"/>
    <property type="match status" value="1"/>
</dbReference>
<comment type="cofactor">
    <cofactor evidence="1">
        <name>FMN</name>
        <dbReference type="ChEBI" id="CHEBI:58210"/>
    </cofactor>
</comment>
<evidence type="ECO:0000313" key="8">
    <source>
        <dbReference type="EMBL" id="CAA88752.1"/>
    </source>
</evidence>
<comment type="similarity">
    <text evidence="2">Belongs to the complex I 51 kDa subunit family.</text>
</comment>
<organism evidence="8">
    <name type="scientific">Brevundimonas diminuta</name>
    <name type="common">Pseudomonas diminuta</name>
    <dbReference type="NCBI Taxonomy" id="293"/>
    <lineage>
        <taxon>Bacteria</taxon>
        <taxon>Pseudomonadati</taxon>
        <taxon>Pseudomonadota</taxon>
        <taxon>Alphaproteobacteria</taxon>
        <taxon>Caulobacterales</taxon>
        <taxon>Caulobacteraceae</taxon>
        <taxon>Brevundimonas</taxon>
    </lineage>
</organism>
<keyword evidence="3" id="KW-0004">4Fe-4S</keyword>
<dbReference type="EMBL" id="Z48918">
    <property type="protein sequence ID" value="CAA88752.1"/>
    <property type="molecule type" value="Genomic_DNA"/>
</dbReference>
<dbReference type="GO" id="GO:0046872">
    <property type="term" value="F:metal ion binding"/>
    <property type="evidence" value="ECO:0007669"/>
    <property type="project" value="UniProtKB-KW"/>
</dbReference>